<dbReference type="SUPFAM" id="SSF51197">
    <property type="entry name" value="Clavaminate synthase-like"/>
    <property type="match status" value="1"/>
</dbReference>
<dbReference type="GO" id="GO:0046872">
    <property type="term" value="F:metal ion binding"/>
    <property type="evidence" value="ECO:0007669"/>
    <property type="project" value="UniProtKB-KW"/>
</dbReference>
<dbReference type="InterPro" id="IPR044861">
    <property type="entry name" value="IPNS-like_FE2OG_OXY"/>
</dbReference>
<dbReference type="InterPro" id="IPR027443">
    <property type="entry name" value="IPNS-like_sf"/>
</dbReference>
<dbReference type="OrthoDB" id="288590at2759"/>
<protein>
    <submittedName>
        <fullName evidence="5">Gibberellin 2-oxidase 6</fullName>
    </submittedName>
</protein>
<evidence type="ECO:0000256" key="1">
    <source>
        <dbReference type="ARBA" id="ARBA00022723"/>
    </source>
</evidence>
<sequence length="252" mass="28120">MVVVTPTSIPTEKMREIELPVIDLSVGNRSELSKLIVKASEEFGFFKVINHGVAENVITKMEEESFKFFAQPVSEKHKAGPANPYGYGNKNIGLNGDVGEVEYLLLSTNSLSISQTAKTISNDPIKFRSAVSGYVEAVRELACEILDMMAEGLWVPHTSVFRFSTLIRDLHNDSLFRLNHYPPLTDHDTSPTSQFHRIGFGEHSDPQILTLLTSNDVPGLQISPEEGCGSQFHRTLLRRLPSLFLLVTCYRP</sequence>
<dbReference type="PANTHER" id="PTHR47990">
    <property type="entry name" value="2-OXOGLUTARATE (2OG) AND FE(II)-DEPENDENT OXYGENASE SUPERFAMILY PROTEIN-RELATED"/>
    <property type="match status" value="1"/>
</dbReference>
<dbReference type="InterPro" id="IPR026992">
    <property type="entry name" value="DIOX_N"/>
</dbReference>
<dbReference type="Pfam" id="PF03171">
    <property type="entry name" value="2OG-FeII_Oxy"/>
    <property type="match status" value="1"/>
</dbReference>
<dbReference type="Pfam" id="PF14226">
    <property type="entry name" value="DIOX_N"/>
    <property type="match status" value="1"/>
</dbReference>
<keyword evidence="1" id="KW-0479">Metal-binding</keyword>
<dbReference type="PRINTS" id="PR00682">
    <property type="entry name" value="IPNSYNTHASE"/>
</dbReference>
<accession>A0A7J0GE75</accession>
<proteinExistence type="predicted"/>
<dbReference type="InterPro" id="IPR050231">
    <property type="entry name" value="Iron_ascorbate_oxido_reductase"/>
</dbReference>
<evidence type="ECO:0000259" key="4">
    <source>
        <dbReference type="Pfam" id="PF14226"/>
    </source>
</evidence>
<evidence type="ECO:0000313" key="6">
    <source>
        <dbReference type="Proteomes" id="UP000585474"/>
    </source>
</evidence>
<reference evidence="5 6" key="1">
    <citation type="submission" date="2019-07" db="EMBL/GenBank/DDBJ databases">
        <title>De Novo Assembly of kiwifruit Actinidia rufa.</title>
        <authorList>
            <person name="Sugita-Konishi S."/>
            <person name="Sato K."/>
            <person name="Mori E."/>
            <person name="Abe Y."/>
            <person name="Kisaki G."/>
            <person name="Hamano K."/>
            <person name="Suezawa K."/>
            <person name="Otani M."/>
            <person name="Fukuda T."/>
            <person name="Manabe T."/>
            <person name="Gomi K."/>
            <person name="Tabuchi M."/>
            <person name="Akimitsu K."/>
            <person name="Kataoka I."/>
        </authorList>
    </citation>
    <scope>NUCLEOTIDE SEQUENCE [LARGE SCALE GENOMIC DNA]</scope>
    <source>
        <strain evidence="6">cv. Fuchu</strain>
    </source>
</reference>
<gene>
    <name evidence="5" type="ORF">Acr_20g0009110</name>
</gene>
<dbReference type="Gene3D" id="2.60.120.330">
    <property type="entry name" value="B-lactam Antibiotic, Isopenicillin N Synthase, Chain"/>
    <property type="match status" value="1"/>
</dbReference>
<evidence type="ECO:0000313" key="5">
    <source>
        <dbReference type="EMBL" id="GFZ09103.1"/>
    </source>
</evidence>
<evidence type="ECO:0000256" key="2">
    <source>
        <dbReference type="ARBA" id="ARBA00023004"/>
    </source>
</evidence>
<organism evidence="5 6">
    <name type="scientific">Actinidia rufa</name>
    <dbReference type="NCBI Taxonomy" id="165716"/>
    <lineage>
        <taxon>Eukaryota</taxon>
        <taxon>Viridiplantae</taxon>
        <taxon>Streptophyta</taxon>
        <taxon>Embryophyta</taxon>
        <taxon>Tracheophyta</taxon>
        <taxon>Spermatophyta</taxon>
        <taxon>Magnoliopsida</taxon>
        <taxon>eudicotyledons</taxon>
        <taxon>Gunneridae</taxon>
        <taxon>Pentapetalae</taxon>
        <taxon>asterids</taxon>
        <taxon>Ericales</taxon>
        <taxon>Actinidiaceae</taxon>
        <taxon>Actinidia</taxon>
    </lineage>
</organism>
<feature type="domain" description="Isopenicillin N synthase-like Fe(2+) 2OG dioxygenase" evidence="3">
    <location>
        <begin position="173"/>
        <end position="228"/>
    </location>
</feature>
<comment type="caution">
    <text evidence="5">The sequence shown here is derived from an EMBL/GenBank/DDBJ whole genome shotgun (WGS) entry which is preliminary data.</text>
</comment>
<dbReference type="AlphaFoldDB" id="A0A7J0GE75"/>
<name>A0A7J0GE75_9ERIC</name>
<keyword evidence="6" id="KW-1185">Reference proteome</keyword>
<dbReference type="Proteomes" id="UP000585474">
    <property type="component" value="Unassembled WGS sequence"/>
</dbReference>
<keyword evidence="2" id="KW-0408">Iron</keyword>
<evidence type="ECO:0000259" key="3">
    <source>
        <dbReference type="Pfam" id="PF03171"/>
    </source>
</evidence>
<feature type="domain" description="Non-haem dioxygenase N-terminal" evidence="4">
    <location>
        <begin position="19"/>
        <end position="88"/>
    </location>
</feature>
<dbReference type="EMBL" id="BJWL01000020">
    <property type="protein sequence ID" value="GFZ09103.1"/>
    <property type="molecule type" value="Genomic_DNA"/>
</dbReference>